<feature type="compositionally biased region" description="Polar residues" evidence="1">
    <location>
        <begin position="103"/>
        <end position="114"/>
    </location>
</feature>
<feature type="compositionally biased region" description="Low complexity" evidence="1">
    <location>
        <begin position="75"/>
        <end position="95"/>
    </location>
</feature>
<protein>
    <submittedName>
        <fullName evidence="2">Uncharacterized protein</fullName>
    </submittedName>
</protein>
<accession>A0A2N5UR64</accession>
<dbReference type="EMBL" id="PGCI01000104">
    <property type="protein sequence ID" value="PLW40255.1"/>
    <property type="molecule type" value="Genomic_DNA"/>
</dbReference>
<gene>
    <name evidence="2" type="ORF">PCASD_08539</name>
</gene>
<feature type="region of interest" description="Disordered" evidence="1">
    <location>
        <begin position="1"/>
        <end position="114"/>
    </location>
</feature>
<name>A0A2N5UR64_9BASI</name>
<evidence type="ECO:0000313" key="3">
    <source>
        <dbReference type="Proteomes" id="UP000235392"/>
    </source>
</evidence>
<comment type="caution">
    <text evidence="2">The sequence shown here is derived from an EMBL/GenBank/DDBJ whole genome shotgun (WGS) entry which is preliminary data.</text>
</comment>
<reference evidence="2 3" key="1">
    <citation type="submission" date="2017-11" db="EMBL/GenBank/DDBJ databases">
        <title>De novo assembly and phasing of dikaryotic genomes from two isolates of Puccinia coronata f. sp. avenae, the causal agent of oat crown rust.</title>
        <authorList>
            <person name="Miller M.E."/>
            <person name="Zhang Y."/>
            <person name="Omidvar V."/>
            <person name="Sperschneider J."/>
            <person name="Schwessinger B."/>
            <person name="Raley C."/>
            <person name="Palmer J.M."/>
            <person name="Garnica D."/>
            <person name="Upadhyaya N."/>
            <person name="Rathjen J."/>
            <person name="Taylor J.M."/>
            <person name="Park R.F."/>
            <person name="Dodds P.N."/>
            <person name="Hirsch C.D."/>
            <person name="Kianian S.F."/>
            <person name="Figueroa M."/>
        </authorList>
    </citation>
    <scope>NUCLEOTIDE SEQUENCE [LARGE SCALE GENOMIC DNA]</scope>
    <source>
        <strain evidence="2">12SD80</strain>
    </source>
</reference>
<organism evidence="2 3">
    <name type="scientific">Puccinia coronata f. sp. avenae</name>
    <dbReference type="NCBI Taxonomy" id="200324"/>
    <lineage>
        <taxon>Eukaryota</taxon>
        <taxon>Fungi</taxon>
        <taxon>Dikarya</taxon>
        <taxon>Basidiomycota</taxon>
        <taxon>Pucciniomycotina</taxon>
        <taxon>Pucciniomycetes</taxon>
        <taxon>Pucciniales</taxon>
        <taxon>Pucciniaceae</taxon>
        <taxon>Puccinia</taxon>
    </lineage>
</organism>
<evidence type="ECO:0000313" key="2">
    <source>
        <dbReference type="EMBL" id="PLW40255.1"/>
    </source>
</evidence>
<feature type="compositionally biased region" description="Low complexity" evidence="1">
    <location>
        <begin position="1"/>
        <end position="34"/>
    </location>
</feature>
<sequence>MSNPNQKQPSNNNPSSSANIICSSCSSPSIPNQAGKSTKERTDKQIGALKDALSIPFLASPPPSSHDGQHTSTASHSTIPIPSQPTTTQQNQPHHPLFHYTPTPYTTSSANTTH</sequence>
<proteinExistence type="predicted"/>
<evidence type="ECO:0000256" key="1">
    <source>
        <dbReference type="SAM" id="MobiDB-lite"/>
    </source>
</evidence>
<dbReference type="AlphaFoldDB" id="A0A2N5UR64"/>
<dbReference type="Proteomes" id="UP000235392">
    <property type="component" value="Unassembled WGS sequence"/>
</dbReference>